<protein>
    <submittedName>
        <fullName evidence="1">Uncharacterized protein</fullName>
    </submittedName>
</protein>
<comment type="caution">
    <text evidence="1">The sequence shown here is derived from an EMBL/GenBank/DDBJ whole genome shotgun (WGS) entry which is preliminary data.</text>
</comment>
<evidence type="ECO:0000313" key="2">
    <source>
        <dbReference type="Proteomes" id="UP000195521"/>
    </source>
</evidence>
<dbReference type="GeneID" id="39748568"/>
<proteinExistence type="predicted"/>
<gene>
    <name evidence="1" type="ORF">PGO_112900</name>
</gene>
<reference evidence="2" key="1">
    <citation type="submission" date="2017-04" db="EMBL/GenBank/DDBJ databases">
        <title>Plasmodium gonderi genome.</title>
        <authorList>
            <person name="Arisue N."/>
            <person name="Honma H."/>
            <person name="Kawai S."/>
            <person name="Tougan T."/>
            <person name="Tanabe K."/>
            <person name="Horii T."/>
        </authorList>
    </citation>
    <scope>NUCLEOTIDE SEQUENCE [LARGE SCALE GENOMIC DNA]</scope>
    <source>
        <strain evidence="2">ATCC 30045</strain>
    </source>
</reference>
<dbReference type="AlphaFoldDB" id="A0A1Y1JH40"/>
<dbReference type="Proteomes" id="UP000195521">
    <property type="component" value="Unassembled WGS sequence"/>
</dbReference>
<keyword evidence="2" id="KW-1185">Reference proteome</keyword>
<sequence>MKGIFFYITVLYIILRKRAIQGMKRIENSTYFITLMYVKSVSACRRRKNKNKAYYNNTLNYNIYPPENLKISNINFDNHVIEIENLTLSNYNIVSVDYGYTFMGLCIRCKNKYIYEKITERHKNLIYTKDFDLPIKENVILFYTLYFKGYINNFFSFFHYLFEFIYNSNLIVIIGCNGPHMNRLSSDMGRHMCYFMNEVNGKRENPMENGRRKRIPFEVQNELITFNNNNIYKREQNNYVENYFIMSNKVNSNTEEKTDNTLNFSLKNLVTKIKDENNTLFSKFYNRNCRRRKDTLSATYLLDYFLKYYNIIGSSFLLPSRNLNYVYHMKK</sequence>
<dbReference type="OMA" id="FMNEVNG"/>
<dbReference type="RefSeq" id="XP_028544425.1">
    <property type="nucleotide sequence ID" value="XM_028688624.1"/>
</dbReference>
<name>A0A1Y1JH40_PLAGO</name>
<accession>A0A1Y1JH40</accession>
<dbReference type="EMBL" id="BDQF01000012">
    <property type="protein sequence ID" value="GAW81836.1"/>
    <property type="molecule type" value="Genomic_DNA"/>
</dbReference>
<evidence type="ECO:0000313" key="1">
    <source>
        <dbReference type="EMBL" id="GAW81836.1"/>
    </source>
</evidence>
<organism evidence="1 2">
    <name type="scientific">Plasmodium gonderi</name>
    <dbReference type="NCBI Taxonomy" id="77519"/>
    <lineage>
        <taxon>Eukaryota</taxon>
        <taxon>Sar</taxon>
        <taxon>Alveolata</taxon>
        <taxon>Apicomplexa</taxon>
        <taxon>Aconoidasida</taxon>
        <taxon>Haemosporida</taxon>
        <taxon>Plasmodiidae</taxon>
        <taxon>Plasmodium</taxon>
        <taxon>Plasmodium (Plasmodium)</taxon>
    </lineage>
</organism>
<dbReference type="OrthoDB" id="371595at2759"/>